<evidence type="ECO:0008006" key="9">
    <source>
        <dbReference type="Google" id="ProtNLM"/>
    </source>
</evidence>
<sequence>MPKAILINSGRLNWDGALDLGKLEAVVEVSQNDPDASPEEILKLVDGCDIVISKEIPVPGHVIEQFPPSVRLIQEAGTGFNNVDLAAAKAKGITVCNCPAYSSDAVAQLVLTFILNFSCSMVPQMRSLAKGDRTNFTDRLRVPHFELGGKTLGLIGGTGGIGTEVAKLARACGMNVIFTSRSQTGPDIKPLEELLQVSDFVSLHCPFNSETKYIMNKSTLGLMKPTAELAEVLKSNGIAGAALDVQEVEPPPEASPLYALENVILTPHIGWKRVETRQRLMDIVADNVTKFLEGAPVNVVSA</sequence>
<dbReference type="InterPro" id="IPR050418">
    <property type="entry name" value="D-iso_2-hydroxyacid_DH_PdxB"/>
</dbReference>
<protein>
    <recommendedName>
        <fullName evidence="9">Glycerate dehydrogenase</fullName>
    </recommendedName>
</protein>
<evidence type="ECO:0000256" key="2">
    <source>
        <dbReference type="ARBA" id="ARBA00023002"/>
    </source>
</evidence>
<dbReference type="Pfam" id="PF00389">
    <property type="entry name" value="2-Hacid_dh"/>
    <property type="match status" value="1"/>
</dbReference>
<feature type="domain" description="D-isomer specific 2-hydroxyacid dehydrogenase NAD-binding" evidence="6">
    <location>
        <begin position="115"/>
        <end position="270"/>
    </location>
</feature>
<comment type="caution">
    <text evidence="7">The sequence shown here is derived from an EMBL/GenBank/DDBJ whole genome shotgun (WGS) entry which is preliminary data.</text>
</comment>
<feature type="domain" description="D-isomer specific 2-hydroxyacid dehydrogenase catalytic" evidence="5">
    <location>
        <begin position="24"/>
        <end position="299"/>
    </location>
</feature>
<reference evidence="7" key="1">
    <citation type="submission" date="2023-10" db="EMBL/GenBank/DDBJ databases">
        <authorList>
            <person name="Chen Y."/>
            <person name="Shah S."/>
            <person name="Dougan E. K."/>
            <person name="Thang M."/>
            <person name="Chan C."/>
        </authorList>
    </citation>
    <scope>NUCLEOTIDE SEQUENCE [LARGE SCALE GENOMIC DNA]</scope>
</reference>
<keyword evidence="2 4" id="KW-0560">Oxidoreductase</keyword>
<dbReference type="PANTHER" id="PTHR43761:SF1">
    <property type="entry name" value="D-ISOMER SPECIFIC 2-HYDROXYACID DEHYDROGENASE CATALYTIC DOMAIN-CONTAINING PROTEIN-RELATED"/>
    <property type="match status" value="1"/>
</dbReference>
<organism evidence="7 8">
    <name type="scientific">Prorocentrum cordatum</name>
    <dbReference type="NCBI Taxonomy" id="2364126"/>
    <lineage>
        <taxon>Eukaryota</taxon>
        <taxon>Sar</taxon>
        <taxon>Alveolata</taxon>
        <taxon>Dinophyceae</taxon>
        <taxon>Prorocentrales</taxon>
        <taxon>Prorocentraceae</taxon>
        <taxon>Prorocentrum</taxon>
    </lineage>
</organism>
<dbReference type="InterPro" id="IPR006140">
    <property type="entry name" value="D-isomer_DH_NAD-bd"/>
</dbReference>
<comment type="similarity">
    <text evidence="1 4">Belongs to the D-isomer specific 2-hydroxyacid dehydrogenase family.</text>
</comment>
<evidence type="ECO:0000313" key="7">
    <source>
        <dbReference type="EMBL" id="CAK0822202.1"/>
    </source>
</evidence>
<dbReference type="InterPro" id="IPR006139">
    <property type="entry name" value="D-isomer_2_OHA_DH_cat_dom"/>
</dbReference>
<proteinExistence type="inferred from homology"/>
<dbReference type="EMBL" id="CAUYUJ010007867">
    <property type="protein sequence ID" value="CAK0822202.1"/>
    <property type="molecule type" value="Genomic_DNA"/>
</dbReference>
<dbReference type="SUPFAM" id="SSF52283">
    <property type="entry name" value="Formate/glycerate dehydrogenase catalytic domain-like"/>
    <property type="match status" value="1"/>
</dbReference>
<evidence type="ECO:0000256" key="3">
    <source>
        <dbReference type="ARBA" id="ARBA00023027"/>
    </source>
</evidence>
<name>A0ABN9RSF5_9DINO</name>
<dbReference type="Gene3D" id="3.40.50.720">
    <property type="entry name" value="NAD(P)-binding Rossmann-like Domain"/>
    <property type="match status" value="2"/>
</dbReference>
<dbReference type="PROSITE" id="PS00670">
    <property type="entry name" value="D_2_HYDROXYACID_DH_2"/>
    <property type="match status" value="1"/>
</dbReference>
<evidence type="ECO:0000313" key="8">
    <source>
        <dbReference type="Proteomes" id="UP001189429"/>
    </source>
</evidence>
<keyword evidence="3" id="KW-0520">NAD</keyword>
<dbReference type="InterPro" id="IPR029753">
    <property type="entry name" value="D-isomer_DH_CS"/>
</dbReference>
<evidence type="ECO:0000259" key="5">
    <source>
        <dbReference type="Pfam" id="PF00389"/>
    </source>
</evidence>
<dbReference type="Pfam" id="PF02826">
    <property type="entry name" value="2-Hacid_dh_C"/>
    <property type="match status" value="1"/>
</dbReference>
<dbReference type="InterPro" id="IPR036291">
    <property type="entry name" value="NAD(P)-bd_dom_sf"/>
</dbReference>
<evidence type="ECO:0000256" key="1">
    <source>
        <dbReference type="ARBA" id="ARBA00005854"/>
    </source>
</evidence>
<dbReference type="SUPFAM" id="SSF51735">
    <property type="entry name" value="NAD(P)-binding Rossmann-fold domains"/>
    <property type="match status" value="1"/>
</dbReference>
<evidence type="ECO:0000259" key="6">
    <source>
        <dbReference type="Pfam" id="PF02826"/>
    </source>
</evidence>
<accession>A0ABN9RSF5</accession>
<dbReference type="Proteomes" id="UP001189429">
    <property type="component" value="Unassembled WGS sequence"/>
</dbReference>
<keyword evidence="8" id="KW-1185">Reference proteome</keyword>
<dbReference type="PANTHER" id="PTHR43761">
    <property type="entry name" value="D-ISOMER SPECIFIC 2-HYDROXYACID DEHYDROGENASE FAMILY PROTEIN (AFU_ORTHOLOGUE AFUA_1G13630)"/>
    <property type="match status" value="1"/>
</dbReference>
<gene>
    <name evidence="7" type="ORF">PCOR1329_LOCUS23278</name>
</gene>
<evidence type="ECO:0000256" key="4">
    <source>
        <dbReference type="RuleBase" id="RU003719"/>
    </source>
</evidence>